<organism evidence="1 2">
    <name type="scientific">Nocardioides marmorisolisilvae</name>
    <dbReference type="NCBI Taxonomy" id="1542737"/>
    <lineage>
        <taxon>Bacteria</taxon>
        <taxon>Bacillati</taxon>
        <taxon>Actinomycetota</taxon>
        <taxon>Actinomycetes</taxon>
        <taxon>Propionibacteriales</taxon>
        <taxon>Nocardioidaceae</taxon>
        <taxon>Nocardioides</taxon>
    </lineage>
</organism>
<dbReference type="RefSeq" id="WP_123234916.1">
    <property type="nucleotide sequence ID" value="NZ_RJSG01000002.1"/>
</dbReference>
<dbReference type="InterPro" id="IPR034660">
    <property type="entry name" value="DinB/YfiT-like"/>
</dbReference>
<evidence type="ECO:0000313" key="1">
    <source>
        <dbReference type="EMBL" id="RNL80419.1"/>
    </source>
</evidence>
<gene>
    <name evidence="1" type="ORF">EFL95_10150</name>
</gene>
<dbReference type="AlphaFoldDB" id="A0A3N0DXT9"/>
<dbReference type="InterPro" id="IPR007061">
    <property type="entry name" value="MST-like"/>
</dbReference>
<dbReference type="SUPFAM" id="SSF109854">
    <property type="entry name" value="DinB/YfiT-like putative metalloenzymes"/>
    <property type="match status" value="1"/>
</dbReference>
<accession>A0A3N0DXT9</accession>
<sequence length="183" mass="20336">MTELPPWEPPFNGTEAEAIFGALDRQRVTFRWKAADLDEKGLRATIPSSTMTLGGLLKHLALVEDLYFHRKILDEPMPEPWASVDWETEGEGYDWRTAAEESAADLYALYDAAADRSRALVAQIMEQGGLSSPSNATLPDGTRANVRRVLMDVIEEYGRHTGHADLLREAVDGRTGEDPPWPA</sequence>
<comment type="caution">
    <text evidence="1">The sequence shown here is derived from an EMBL/GenBank/DDBJ whole genome shotgun (WGS) entry which is preliminary data.</text>
</comment>
<dbReference type="Pfam" id="PF04978">
    <property type="entry name" value="MST"/>
    <property type="match status" value="1"/>
</dbReference>
<proteinExistence type="predicted"/>
<name>A0A3N0DXT9_9ACTN</name>
<reference evidence="1 2" key="1">
    <citation type="submission" date="2018-11" db="EMBL/GenBank/DDBJ databases">
        <authorList>
            <person name="Li F."/>
        </authorList>
    </citation>
    <scope>NUCLEOTIDE SEQUENCE [LARGE SCALE GENOMIC DNA]</scope>
    <source>
        <strain evidence="1 2">KIS18-7</strain>
    </source>
</reference>
<evidence type="ECO:0000313" key="2">
    <source>
        <dbReference type="Proteomes" id="UP000277094"/>
    </source>
</evidence>
<dbReference type="Gene3D" id="1.20.120.450">
    <property type="entry name" value="dinb family like domain"/>
    <property type="match status" value="1"/>
</dbReference>
<dbReference type="OrthoDB" id="4548523at2"/>
<dbReference type="EMBL" id="RJSG01000002">
    <property type="protein sequence ID" value="RNL80419.1"/>
    <property type="molecule type" value="Genomic_DNA"/>
</dbReference>
<dbReference type="Proteomes" id="UP000277094">
    <property type="component" value="Unassembled WGS sequence"/>
</dbReference>
<protein>
    <submittedName>
        <fullName evidence="1">DinB family protein</fullName>
    </submittedName>
</protein>
<keyword evidence="2" id="KW-1185">Reference proteome</keyword>